<proteinExistence type="predicted"/>
<keyword evidence="4 7" id="KW-0378">Hydrolase</keyword>
<dbReference type="InterPro" id="IPR033116">
    <property type="entry name" value="TRYPSIN_SER"/>
</dbReference>
<feature type="chain" id="PRO_5041724415" description="Peptidase S1 domain-containing protein" evidence="8">
    <location>
        <begin position="16"/>
        <end position="273"/>
    </location>
</feature>
<keyword evidence="11" id="KW-1185">Reference proteome</keyword>
<feature type="signal peptide" evidence="8">
    <location>
        <begin position="1"/>
        <end position="15"/>
    </location>
</feature>
<dbReference type="EMBL" id="JAVRJZ010000006">
    <property type="protein sequence ID" value="KAK2721112.1"/>
    <property type="molecule type" value="Genomic_DNA"/>
</dbReference>
<protein>
    <recommendedName>
        <fullName evidence="9">Peptidase S1 domain-containing protein</fullName>
    </recommendedName>
</protein>
<feature type="domain" description="Peptidase S1" evidence="9">
    <location>
        <begin position="40"/>
        <end position="273"/>
    </location>
</feature>
<dbReference type="InterPro" id="IPR001314">
    <property type="entry name" value="Peptidase_S1A"/>
</dbReference>
<evidence type="ECO:0000256" key="8">
    <source>
        <dbReference type="SAM" id="SignalP"/>
    </source>
</evidence>
<dbReference type="InterPro" id="IPR018114">
    <property type="entry name" value="TRYPSIN_HIS"/>
</dbReference>
<dbReference type="PROSITE" id="PS00135">
    <property type="entry name" value="TRYPSIN_SER"/>
    <property type="match status" value="1"/>
</dbReference>
<dbReference type="InterPro" id="IPR001254">
    <property type="entry name" value="Trypsin_dom"/>
</dbReference>
<dbReference type="CDD" id="cd00190">
    <property type="entry name" value="Tryp_SPc"/>
    <property type="match status" value="1"/>
</dbReference>
<evidence type="ECO:0000256" key="2">
    <source>
        <dbReference type="ARBA" id="ARBA00022525"/>
    </source>
</evidence>
<keyword evidence="2" id="KW-0964">Secreted</keyword>
<organism evidence="10 11">
    <name type="scientific">Artemia franciscana</name>
    <name type="common">Brine shrimp</name>
    <name type="synonym">Artemia sanfranciscana</name>
    <dbReference type="NCBI Taxonomy" id="6661"/>
    <lineage>
        <taxon>Eukaryota</taxon>
        <taxon>Metazoa</taxon>
        <taxon>Ecdysozoa</taxon>
        <taxon>Arthropoda</taxon>
        <taxon>Crustacea</taxon>
        <taxon>Branchiopoda</taxon>
        <taxon>Anostraca</taxon>
        <taxon>Artemiidae</taxon>
        <taxon>Artemia</taxon>
    </lineage>
</organism>
<dbReference type="SUPFAM" id="SSF50494">
    <property type="entry name" value="Trypsin-like serine proteases"/>
    <property type="match status" value="1"/>
</dbReference>
<dbReference type="GO" id="GO:0005615">
    <property type="term" value="C:extracellular space"/>
    <property type="evidence" value="ECO:0007669"/>
    <property type="project" value="TreeGrafter"/>
</dbReference>
<gene>
    <name evidence="10" type="ORF">QYM36_003404</name>
</gene>
<keyword evidence="8" id="KW-0732">Signal</keyword>
<sequence>MKAIVLAFCVAVAAAAPQMVLPRLPLNLMLKGNVRMIPYIVGGAETVKGEVPFQLSLADNYFGGLSHFCGGSVLNEKWGITAAHCCDGSSPGDFVVVAGEHDRSVDDGDEQQVEVNKIIMHPDYNAWTIYNDICLLEFATPLSMNDMVQGLPLPAQMQEYEDQTPSTVTGWGTLSSGSGSLPQVLHAVNVPIVTDEYCRAAYGESDVADHMICAGVPEGGVDSCQGDSGGPLFGADGAHIGVVSWGYGCAYAGYPGVYTQVSYFVDWINMITA</sequence>
<reference evidence="10" key="1">
    <citation type="submission" date="2023-07" db="EMBL/GenBank/DDBJ databases">
        <title>Chromosome-level genome assembly of Artemia franciscana.</title>
        <authorList>
            <person name="Jo E."/>
        </authorList>
    </citation>
    <scope>NUCLEOTIDE SEQUENCE</scope>
    <source>
        <tissue evidence="10">Whole body</tissue>
    </source>
</reference>
<keyword evidence="5 7" id="KW-0720">Serine protease</keyword>
<dbReference type="AlphaFoldDB" id="A0AA88IHY2"/>
<comment type="subcellular location">
    <subcellularLocation>
        <location evidence="1">Secreted</location>
    </subcellularLocation>
</comment>
<dbReference type="FunFam" id="2.40.10.10:FF:000038">
    <property type="entry name" value="Serine protease"/>
    <property type="match status" value="1"/>
</dbReference>
<dbReference type="GO" id="GO:0004252">
    <property type="term" value="F:serine-type endopeptidase activity"/>
    <property type="evidence" value="ECO:0007669"/>
    <property type="project" value="InterPro"/>
</dbReference>
<evidence type="ECO:0000256" key="4">
    <source>
        <dbReference type="ARBA" id="ARBA00022801"/>
    </source>
</evidence>
<dbReference type="InterPro" id="IPR050127">
    <property type="entry name" value="Serine_Proteases_S1"/>
</dbReference>
<dbReference type="PROSITE" id="PS50240">
    <property type="entry name" value="TRYPSIN_DOM"/>
    <property type="match status" value="1"/>
</dbReference>
<dbReference type="SMART" id="SM00020">
    <property type="entry name" value="Tryp_SPc"/>
    <property type="match status" value="1"/>
</dbReference>
<dbReference type="Pfam" id="PF00089">
    <property type="entry name" value="Trypsin"/>
    <property type="match status" value="1"/>
</dbReference>
<evidence type="ECO:0000256" key="7">
    <source>
        <dbReference type="RuleBase" id="RU363034"/>
    </source>
</evidence>
<evidence type="ECO:0000259" key="9">
    <source>
        <dbReference type="PROSITE" id="PS50240"/>
    </source>
</evidence>
<dbReference type="PRINTS" id="PR00722">
    <property type="entry name" value="CHYMOTRYPSIN"/>
</dbReference>
<dbReference type="PANTHER" id="PTHR24264:SF65">
    <property type="entry name" value="SRCR DOMAIN-CONTAINING PROTEIN"/>
    <property type="match status" value="1"/>
</dbReference>
<evidence type="ECO:0000313" key="11">
    <source>
        <dbReference type="Proteomes" id="UP001187531"/>
    </source>
</evidence>
<dbReference type="InterPro" id="IPR009003">
    <property type="entry name" value="Peptidase_S1_PA"/>
</dbReference>
<dbReference type="PROSITE" id="PS00134">
    <property type="entry name" value="TRYPSIN_HIS"/>
    <property type="match status" value="1"/>
</dbReference>
<dbReference type="PANTHER" id="PTHR24264">
    <property type="entry name" value="TRYPSIN-RELATED"/>
    <property type="match status" value="1"/>
</dbReference>
<comment type="caution">
    <text evidence="10">The sequence shown here is derived from an EMBL/GenBank/DDBJ whole genome shotgun (WGS) entry which is preliminary data.</text>
</comment>
<dbReference type="Proteomes" id="UP001187531">
    <property type="component" value="Unassembled WGS sequence"/>
</dbReference>
<dbReference type="Gene3D" id="2.40.10.10">
    <property type="entry name" value="Trypsin-like serine proteases"/>
    <property type="match status" value="2"/>
</dbReference>
<dbReference type="GO" id="GO:0006508">
    <property type="term" value="P:proteolysis"/>
    <property type="evidence" value="ECO:0007669"/>
    <property type="project" value="UniProtKB-KW"/>
</dbReference>
<evidence type="ECO:0000256" key="6">
    <source>
        <dbReference type="ARBA" id="ARBA00023157"/>
    </source>
</evidence>
<name>A0AA88IHY2_ARTSF</name>
<dbReference type="InterPro" id="IPR043504">
    <property type="entry name" value="Peptidase_S1_PA_chymotrypsin"/>
</dbReference>
<keyword evidence="6" id="KW-1015">Disulfide bond</keyword>
<evidence type="ECO:0000256" key="1">
    <source>
        <dbReference type="ARBA" id="ARBA00004613"/>
    </source>
</evidence>
<accession>A0AA88IHY2</accession>
<evidence type="ECO:0000256" key="3">
    <source>
        <dbReference type="ARBA" id="ARBA00022670"/>
    </source>
</evidence>
<evidence type="ECO:0000313" key="10">
    <source>
        <dbReference type="EMBL" id="KAK2721112.1"/>
    </source>
</evidence>
<keyword evidence="3 7" id="KW-0645">Protease</keyword>
<evidence type="ECO:0000256" key="5">
    <source>
        <dbReference type="ARBA" id="ARBA00022825"/>
    </source>
</evidence>